<dbReference type="FunFam" id="1.10.510.10:FF:000571">
    <property type="entry name" value="Maternal embryonic leucine zipper kinase"/>
    <property type="match status" value="1"/>
</dbReference>
<dbReference type="PANTHER" id="PTHR24346">
    <property type="entry name" value="MAP/MICROTUBULE AFFINITY-REGULATING KINASE"/>
    <property type="match status" value="1"/>
</dbReference>
<feature type="compositionally biased region" description="Polar residues" evidence="10">
    <location>
        <begin position="1553"/>
        <end position="1566"/>
    </location>
</feature>
<dbReference type="Proteomes" id="UP000822476">
    <property type="component" value="Unassembled WGS sequence"/>
</dbReference>
<feature type="compositionally biased region" description="Acidic residues" evidence="10">
    <location>
        <begin position="1389"/>
        <end position="1400"/>
    </location>
</feature>
<organism evidence="12 13">
    <name type="scientific">Paragonimus skrjabini miyazakii</name>
    <dbReference type="NCBI Taxonomy" id="59628"/>
    <lineage>
        <taxon>Eukaryota</taxon>
        <taxon>Metazoa</taxon>
        <taxon>Spiralia</taxon>
        <taxon>Lophotrochozoa</taxon>
        <taxon>Platyhelminthes</taxon>
        <taxon>Trematoda</taxon>
        <taxon>Digenea</taxon>
        <taxon>Plagiorchiida</taxon>
        <taxon>Troglotremata</taxon>
        <taxon>Troglotrematidae</taxon>
        <taxon>Paragonimus</taxon>
    </lineage>
</organism>
<keyword evidence="13" id="KW-1185">Reference proteome</keyword>
<comment type="caution">
    <text evidence="12">The sequence shown here is derived from an EMBL/GenBank/DDBJ whole genome shotgun (WGS) entry which is preliminary data.</text>
</comment>
<comment type="catalytic activity">
    <reaction evidence="7">
        <text>L-threonyl-[protein] + ATP = O-phospho-L-threonyl-[protein] + ADP + H(+)</text>
        <dbReference type="Rhea" id="RHEA:46608"/>
        <dbReference type="Rhea" id="RHEA-COMP:11060"/>
        <dbReference type="Rhea" id="RHEA-COMP:11605"/>
        <dbReference type="ChEBI" id="CHEBI:15378"/>
        <dbReference type="ChEBI" id="CHEBI:30013"/>
        <dbReference type="ChEBI" id="CHEBI:30616"/>
        <dbReference type="ChEBI" id="CHEBI:61977"/>
        <dbReference type="ChEBI" id="CHEBI:456216"/>
        <dbReference type="EC" id="2.7.11.1"/>
    </reaction>
</comment>
<evidence type="ECO:0000256" key="8">
    <source>
        <dbReference type="ARBA" id="ARBA00048679"/>
    </source>
</evidence>
<feature type="compositionally biased region" description="Low complexity" evidence="10">
    <location>
        <begin position="92"/>
        <end position="103"/>
    </location>
</feature>
<feature type="compositionally biased region" description="Low complexity" evidence="10">
    <location>
        <begin position="110"/>
        <end position="119"/>
    </location>
</feature>
<feature type="binding site" evidence="9">
    <location>
        <position position="378"/>
    </location>
    <ligand>
        <name>ATP</name>
        <dbReference type="ChEBI" id="CHEBI:30616"/>
    </ligand>
</feature>
<evidence type="ECO:0000256" key="9">
    <source>
        <dbReference type="PROSITE-ProRule" id="PRU10141"/>
    </source>
</evidence>
<dbReference type="SUPFAM" id="SSF56112">
    <property type="entry name" value="Protein kinase-like (PK-like)"/>
    <property type="match status" value="1"/>
</dbReference>
<dbReference type="GO" id="GO:0005524">
    <property type="term" value="F:ATP binding"/>
    <property type="evidence" value="ECO:0007669"/>
    <property type="project" value="UniProtKB-UniRule"/>
</dbReference>
<keyword evidence="5" id="KW-0418">Kinase</keyword>
<dbReference type="Gene3D" id="1.10.510.10">
    <property type="entry name" value="Transferase(Phosphotransferase) domain 1"/>
    <property type="match status" value="1"/>
</dbReference>
<evidence type="ECO:0000256" key="4">
    <source>
        <dbReference type="ARBA" id="ARBA00022741"/>
    </source>
</evidence>
<evidence type="ECO:0000256" key="6">
    <source>
        <dbReference type="ARBA" id="ARBA00022840"/>
    </source>
</evidence>
<feature type="compositionally biased region" description="Acidic residues" evidence="10">
    <location>
        <begin position="2036"/>
        <end position="2052"/>
    </location>
</feature>
<dbReference type="InterPro" id="IPR000719">
    <property type="entry name" value="Prot_kinase_dom"/>
</dbReference>
<feature type="region of interest" description="Disordered" evidence="10">
    <location>
        <begin position="739"/>
        <end position="769"/>
    </location>
</feature>
<dbReference type="PROSITE" id="PS00107">
    <property type="entry name" value="PROTEIN_KINASE_ATP"/>
    <property type="match status" value="1"/>
</dbReference>
<dbReference type="EC" id="2.7.11.1" evidence="1"/>
<feature type="compositionally biased region" description="Basic and acidic residues" evidence="10">
    <location>
        <begin position="808"/>
        <end position="826"/>
    </location>
</feature>
<feature type="region of interest" description="Disordered" evidence="10">
    <location>
        <begin position="2022"/>
        <end position="2052"/>
    </location>
</feature>
<sequence length="2216" mass="242397">MSANGAVPQCSGNTTITSPQHRRHPQLFRQMEQDEVQSPLPSSETHSFDEMQSPRKHPPPPPPTAQRSQGSSSSTSGTTAMSIGTSGGGSLSSGKSARGSSKTSGHRGARFSSSASSSTEETEARERRFGSVDLHPLPTMPTNTTGTRRSLINTPAAQRQCQLHFAALLSTLQQQYATQTSAIGNSRDSSEPGETPACYSSQPSVPTANLNLTCLMNSVEVPSTPSAAALLTSSKAQITDSSRNVESQLTSSHPINRLPQSLWPCLVCPVHSAGLLQSSRLLLQQLEKANRDPHSATGPSDLSDAVQSFGEASVHVPNDTLDSSGCTTTLSWTGVLGSSAYKPSRVGPYELGPTLGRGNFAVVKLGRHVLTKMKVAIKIMNKDLIGSNNLSKVSRELEAMKRCQHPHIVRLYHIMENESNIFMVTEYASRGEVFDHISKSRAFSEKEARELFWQILCAIDFCHNSGVVHRDLKAENLLLDEELKIKVADFGFCNFFQPDQFLSTHCGSPQYAAPELFKGEPYDGPLADVWSLGVILYILVCGSFPFPGESLGDIRSQVLRGLVRFPFFLSTACEQVIRCMLQVDPTRRFKLRQISNMPWMQASPNVTHYRAMMTKYEDKAKDRHFDEIFRRQYPEHSELARTDQVERAGRKLDSGVLRALTVGAGFDEAQIRLSIMQNKCDRFHAAYQLLCAKIRHFSRNSDLCQVVNNAMHPPKSTSRRRSSNLLSWRSSSILTASSSSASTTLGSTSSSSVGTGTGRERSDNISVPRRNVQLPTVPDVLDETMAEAGRENIISGSEPEDSVMSTLDMHKSSTEHADESDKKPKEWINPTQPGSIDFNVALFILKADEDAILSQLGLITPVSVVPIGHAVRRHTVQLTGSLLTPIRSTTDHTMADLNAAIEDAQAFSAINAAPETKDVSGPTLPSDTARTVTQRISTHRFPRQTTQPHIRGLGDHQPEQLIRTALDWMPNPWDSSLQRLQGDAQLDEGDSSSKPQKSGRGVIMPHDIPSLELGEEAATTKPPMLNRIRRSLRRRDTMQEFQDDDEVDTKQSTFLKQCSTSVPESFDRPVLFNPAITSLSDLTADTGDFEPAHFTTVTPVSLPDESSWVCNVRDGTDFERQPEPNDPSGPTAMETDVADNLTETVIDLSVGNRSCWSNTPSQLKTVENVSDSDTAVLGNDLGTLLPQLNLPANLPAMIHQPVARFTVKDPHLLAPPEFMTPQSSSFPRRSSDGAAELQPLHRPALAVGGSYPEQTNYRNMHTSSENDTSTLIPPATSSGVPSSEYSETGKKISDSLSTASHSVPITHDGNVDTSNVVTKSDDRFLAIRLVNTQNRIHTSVRSAHPAGVKMDIASNSITHQSQTVRQPSRCCTLRPQSMTAQTWIRPGLDETDNDAEEEEAGANATDSEPQTEPWESQFERHLKRFSLPVAYRPSRLPSDASCICHQPLTSDLFNQIQQFLIQLSTDGTTLTGQQPPRSTGISWMEKSLDCGYLRRGSEASQMLAWKRRLNQCGDISDSDPSDPVTPSILCAQVGSVDRSTLDHHLGSPLRTDGTLNTMSSPFTSVTETDRDNDDIRNYSLQLDCTDPSLTYPVGSTTAASADSTIRFPAQYPGDWSELCNTQVSIDNAQLVSRVSPTSPSCIELNELKTELHKLETEDQLTVHVRRHSPISLATLNESRHGHLNSPLATSPSTCAEAPNAASNPVLLFHEADTEFHESPDAHVPVELFADKSHRWSHRRFSLKIPRRASSAAAAATSALNRDQSAGSYTARALGAESVQLPRRLRYSVGDRLDRTVEEVQDSQLLVVMDSDSPSLSAPLSCHPSSTGLHMHTEQIPHRSITFTLSDPNSAFPLDGFHTPSLARAHVPHTRVTCDRDRTALSSPGASWVMSTVDWSSPHVATRPLPHPASTGVKRRLLGSCGHTKQAHDYLRVVHHTGGSLDRRLNLDFLTSPKRKLYQEWLPRVTAFPHKATTTVFEAINPTNQESTNVNASGETEGMCTSAIICPTPPPCPTMFQSASMSAKSSTVASSTNMNQDSEDQLEDDVEDDVEDERACDLAPLQSQLTLNYRSRLVGSGVRLLEPASPAFTQLDSAYAPHHHPSQSSPTYHQLPTFSSHHSTSPNVYPDMNPMASNAAAFMFLQPGDDDDDLVEIDRVNQRLAMSGGCLPAFEGQFHANQPFIGGSPVYPELDPSSLLGAHRFQTIYPPEAPSSPGSNQ</sequence>
<feature type="region of interest" description="Disordered" evidence="10">
    <location>
        <begin position="2093"/>
        <end position="2122"/>
    </location>
</feature>
<evidence type="ECO:0000256" key="10">
    <source>
        <dbReference type="SAM" id="MobiDB-lite"/>
    </source>
</evidence>
<evidence type="ECO:0000313" key="12">
    <source>
        <dbReference type="EMBL" id="KAF7262253.1"/>
    </source>
</evidence>
<gene>
    <name evidence="12" type="ORF">EG68_00395</name>
</gene>
<feature type="compositionally biased region" description="Polar residues" evidence="10">
    <location>
        <begin position="2101"/>
        <end position="2122"/>
    </location>
</feature>
<dbReference type="InterPro" id="IPR008271">
    <property type="entry name" value="Ser/Thr_kinase_AS"/>
</dbReference>
<feature type="region of interest" description="Disordered" evidence="10">
    <location>
        <begin position="1262"/>
        <end position="1288"/>
    </location>
</feature>
<evidence type="ECO:0000256" key="7">
    <source>
        <dbReference type="ARBA" id="ARBA00047899"/>
    </source>
</evidence>
<dbReference type="PROSITE" id="PS00108">
    <property type="entry name" value="PROTEIN_KINASE_ST"/>
    <property type="match status" value="1"/>
</dbReference>
<feature type="region of interest" description="Disordered" evidence="10">
    <location>
        <begin position="182"/>
        <end position="202"/>
    </location>
</feature>
<dbReference type="GO" id="GO:0035556">
    <property type="term" value="P:intracellular signal transduction"/>
    <property type="evidence" value="ECO:0007669"/>
    <property type="project" value="TreeGrafter"/>
</dbReference>
<feature type="compositionally biased region" description="Low complexity" evidence="10">
    <location>
        <begin position="68"/>
        <end position="84"/>
    </location>
</feature>
<feature type="region of interest" description="Disordered" evidence="10">
    <location>
        <begin position="984"/>
        <end position="1006"/>
    </location>
</feature>
<feature type="region of interest" description="Disordered" evidence="10">
    <location>
        <begin position="1"/>
        <end position="147"/>
    </location>
</feature>
<dbReference type="GO" id="GO:0005737">
    <property type="term" value="C:cytoplasm"/>
    <property type="evidence" value="ECO:0007669"/>
    <property type="project" value="TreeGrafter"/>
</dbReference>
<evidence type="ECO:0000256" key="1">
    <source>
        <dbReference type="ARBA" id="ARBA00012513"/>
    </source>
</evidence>
<feature type="domain" description="Protein kinase" evidence="11">
    <location>
        <begin position="349"/>
        <end position="600"/>
    </location>
</feature>
<dbReference type="Pfam" id="PF00069">
    <property type="entry name" value="Pkinase"/>
    <property type="match status" value="1"/>
</dbReference>
<keyword evidence="2" id="KW-0723">Serine/threonine-protein kinase</keyword>
<proteinExistence type="predicted"/>
<comment type="catalytic activity">
    <reaction evidence="8">
        <text>L-seryl-[protein] + ATP = O-phospho-L-seryl-[protein] + ADP + H(+)</text>
        <dbReference type="Rhea" id="RHEA:17989"/>
        <dbReference type="Rhea" id="RHEA-COMP:9863"/>
        <dbReference type="Rhea" id="RHEA-COMP:11604"/>
        <dbReference type="ChEBI" id="CHEBI:15378"/>
        <dbReference type="ChEBI" id="CHEBI:29999"/>
        <dbReference type="ChEBI" id="CHEBI:30616"/>
        <dbReference type="ChEBI" id="CHEBI:83421"/>
        <dbReference type="ChEBI" id="CHEBI:456216"/>
        <dbReference type="EC" id="2.7.11.1"/>
    </reaction>
</comment>
<protein>
    <recommendedName>
        <fullName evidence="1">non-specific serine/threonine protein kinase</fullName>
        <ecNumber evidence="1">2.7.11.1</ecNumber>
    </recommendedName>
</protein>
<dbReference type="PANTHER" id="PTHR24346:SF42">
    <property type="entry name" value="SERINE_THREONINE-PROTEIN KINASE SIK3"/>
    <property type="match status" value="1"/>
</dbReference>
<keyword evidence="6 9" id="KW-0067">ATP-binding</keyword>
<feature type="region of interest" description="Disordered" evidence="10">
    <location>
        <begin position="1115"/>
        <end position="1134"/>
    </location>
</feature>
<reference evidence="12" key="1">
    <citation type="submission" date="2019-07" db="EMBL/GenBank/DDBJ databases">
        <title>Annotation for the trematode Paragonimus miyazaki's.</title>
        <authorList>
            <person name="Choi Y.-J."/>
        </authorList>
    </citation>
    <scope>NUCLEOTIDE SEQUENCE</scope>
    <source>
        <strain evidence="12">Japan</strain>
    </source>
</reference>
<feature type="region of interest" description="Disordered" evidence="10">
    <location>
        <begin position="1385"/>
        <end position="1416"/>
    </location>
</feature>
<feature type="region of interest" description="Disordered" evidence="10">
    <location>
        <begin position="794"/>
        <end position="830"/>
    </location>
</feature>
<evidence type="ECO:0000259" key="11">
    <source>
        <dbReference type="PROSITE" id="PS50011"/>
    </source>
</evidence>
<evidence type="ECO:0000313" key="13">
    <source>
        <dbReference type="Proteomes" id="UP000822476"/>
    </source>
</evidence>
<feature type="compositionally biased region" description="Low complexity" evidence="10">
    <location>
        <begin position="739"/>
        <end position="754"/>
    </location>
</feature>
<feature type="compositionally biased region" description="Polar residues" evidence="10">
    <location>
        <begin position="10"/>
        <end position="19"/>
    </location>
</feature>
<dbReference type="GO" id="GO:0000226">
    <property type="term" value="P:microtubule cytoskeleton organization"/>
    <property type="evidence" value="ECO:0007669"/>
    <property type="project" value="TreeGrafter"/>
</dbReference>
<evidence type="ECO:0000256" key="3">
    <source>
        <dbReference type="ARBA" id="ARBA00022679"/>
    </source>
</evidence>
<name>A0A8S9Z9N1_9TREM</name>
<feature type="region of interest" description="Disordered" evidence="10">
    <location>
        <begin position="1547"/>
        <end position="1571"/>
    </location>
</feature>
<keyword evidence="3" id="KW-0808">Transferase</keyword>
<dbReference type="InterPro" id="IPR011009">
    <property type="entry name" value="Kinase-like_dom_sf"/>
</dbReference>
<dbReference type="SMART" id="SM00220">
    <property type="entry name" value="S_TKc"/>
    <property type="match status" value="1"/>
</dbReference>
<evidence type="ECO:0000256" key="5">
    <source>
        <dbReference type="ARBA" id="ARBA00022777"/>
    </source>
</evidence>
<dbReference type="InterPro" id="IPR017441">
    <property type="entry name" value="Protein_kinase_ATP_BS"/>
</dbReference>
<dbReference type="GO" id="GO:0050321">
    <property type="term" value="F:tau-protein kinase activity"/>
    <property type="evidence" value="ECO:0007669"/>
    <property type="project" value="TreeGrafter"/>
</dbReference>
<dbReference type="FunFam" id="3.30.200.20:FF:000003">
    <property type="entry name" value="Non-specific serine/threonine protein kinase"/>
    <property type="match status" value="1"/>
</dbReference>
<evidence type="ECO:0000256" key="2">
    <source>
        <dbReference type="ARBA" id="ARBA00022527"/>
    </source>
</evidence>
<dbReference type="OrthoDB" id="193931at2759"/>
<feature type="compositionally biased region" description="Polar residues" evidence="10">
    <location>
        <begin position="1262"/>
        <end position="1286"/>
    </location>
</feature>
<dbReference type="EMBL" id="JTDE01000120">
    <property type="protein sequence ID" value="KAF7262253.1"/>
    <property type="molecule type" value="Genomic_DNA"/>
</dbReference>
<accession>A0A8S9Z9N1</accession>
<dbReference type="PROSITE" id="PS50011">
    <property type="entry name" value="PROTEIN_KINASE_DOM"/>
    <property type="match status" value="1"/>
</dbReference>
<keyword evidence="4 9" id="KW-0547">Nucleotide-binding</keyword>